<dbReference type="VEuPathDB" id="FungiDB:HpaG800965"/>
<dbReference type="EnsemblProtists" id="HpaT800965">
    <property type="protein sequence ID" value="HpaP800965"/>
    <property type="gene ID" value="HpaG800965"/>
</dbReference>
<feature type="region of interest" description="Disordered" evidence="1">
    <location>
        <begin position="68"/>
        <end position="87"/>
    </location>
</feature>
<dbReference type="EMBL" id="JH598253">
    <property type="status" value="NOT_ANNOTATED_CDS"/>
    <property type="molecule type" value="Genomic_DNA"/>
</dbReference>
<evidence type="ECO:0000256" key="1">
    <source>
        <dbReference type="SAM" id="MobiDB-lite"/>
    </source>
</evidence>
<name>M4B3W6_HYAAE</name>
<dbReference type="InParanoid" id="M4B3W6"/>
<reference evidence="2" key="2">
    <citation type="submission" date="2015-06" db="UniProtKB">
        <authorList>
            <consortium name="EnsemblProtists"/>
        </authorList>
    </citation>
    <scope>IDENTIFICATION</scope>
    <source>
        <strain evidence="2">Emoy2</strain>
    </source>
</reference>
<dbReference type="Proteomes" id="UP000011713">
    <property type="component" value="Unassembled WGS sequence"/>
</dbReference>
<evidence type="ECO:0000313" key="3">
    <source>
        <dbReference type="Proteomes" id="UP000011713"/>
    </source>
</evidence>
<proteinExistence type="predicted"/>
<sequence length="87" mass="9826">MTMNALLGELHMVKVLHQHSGVCPFAHQWKYNPQAHAKVSTRLSCQLSSSRTRLEVEGLEVVQVHFDPSQTDNKDRQGPISFMPVNT</sequence>
<dbReference type="AlphaFoldDB" id="M4B3W6"/>
<protein>
    <submittedName>
        <fullName evidence="2">Uncharacterized protein</fullName>
    </submittedName>
</protein>
<accession>M4B3W6</accession>
<organism evidence="2 3">
    <name type="scientific">Hyaloperonospora arabidopsidis (strain Emoy2)</name>
    <name type="common">Downy mildew agent</name>
    <name type="synonym">Peronospora arabidopsidis</name>
    <dbReference type="NCBI Taxonomy" id="559515"/>
    <lineage>
        <taxon>Eukaryota</taxon>
        <taxon>Sar</taxon>
        <taxon>Stramenopiles</taxon>
        <taxon>Oomycota</taxon>
        <taxon>Peronosporomycetes</taxon>
        <taxon>Peronosporales</taxon>
        <taxon>Peronosporaceae</taxon>
        <taxon>Hyaloperonospora</taxon>
    </lineage>
</organism>
<dbReference type="HOGENOM" id="CLU_2488205_0_0_1"/>
<keyword evidence="3" id="KW-1185">Reference proteome</keyword>
<evidence type="ECO:0000313" key="2">
    <source>
        <dbReference type="EnsemblProtists" id="HpaP800965"/>
    </source>
</evidence>
<reference evidence="3" key="1">
    <citation type="journal article" date="2010" name="Science">
        <title>Signatures of adaptation to obligate biotrophy in the Hyaloperonospora arabidopsidis genome.</title>
        <authorList>
            <person name="Baxter L."/>
            <person name="Tripathy S."/>
            <person name="Ishaque N."/>
            <person name="Boot N."/>
            <person name="Cabral A."/>
            <person name="Kemen E."/>
            <person name="Thines M."/>
            <person name="Ah-Fong A."/>
            <person name="Anderson R."/>
            <person name="Badejoko W."/>
            <person name="Bittner-Eddy P."/>
            <person name="Boore J.L."/>
            <person name="Chibucos M.C."/>
            <person name="Coates M."/>
            <person name="Dehal P."/>
            <person name="Delehaunty K."/>
            <person name="Dong S."/>
            <person name="Downton P."/>
            <person name="Dumas B."/>
            <person name="Fabro G."/>
            <person name="Fronick C."/>
            <person name="Fuerstenberg S.I."/>
            <person name="Fulton L."/>
            <person name="Gaulin E."/>
            <person name="Govers F."/>
            <person name="Hughes L."/>
            <person name="Humphray S."/>
            <person name="Jiang R.H."/>
            <person name="Judelson H."/>
            <person name="Kamoun S."/>
            <person name="Kyung K."/>
            <person name="Meijer H."/>
            <person name="Minx P."/>
            <person name="Morris P."/>
            <person name="Nelson J."/>
            <person name="Phuntumart V."/>
            <person name="Qutob D."/>
            <person name="Rehmany A."/>
            <person name="Rougon-Cardoso A."/>
            <person name="Ryden P."/>
            <person name="Torto-Alalibo T."/>
            <person name="Studholme D."/>
            <person name="Wang Y."/>
            <person name="Win J."/>
            <person name="Wood J."/>
            <person name="Clifton S.W."/>
            <person name="Rogers J."/>
            <person name="Van den Ackerveken G."/>
            <person name="Jones J.D."/>
            <person name="McDowell J.M."/>
            <person name="Beynon J."/>
            <person name="Tyler B.M."/>
        </authorList>
    </citation>
    <scope>NUCLEOTIDE SEQUENCE [LARGE SCALE GENOMIC DNA]</scope>
    <source>
        <strain evidence="3">Emoy2</strain>
    </source>
</reference>